<feature type="domain" description="Ig-like" evidence="4">
    <location>
        <begin position="82"/>
        <end position="166"/>
    </location>
</feature>
<dbReference type="InterPro" id="IPR013783">
    <property type="entry name" value="Ig-like_fold"/>
</dbReference>
<dbReference type="SMART" id="SM00409">
    <property type="entry name" value="IG"/>
    <property type="match status" value="2"/>
</dbReference>
<dbReference type="InterPro" id="IPR036179">
    <property type="entry name" value="Ig-like_dom_sf"/>
</dbReference>
<dbReference type="PANTHER" id="PTHR19971">
    <property type="entry name" value="SIGNAL-REGULATORY PROTEIN BETA"/>
    <property type="match status" value="1"/>
</dbReference>
<feature type="transmembrane region" description="Helical" evidence="3">
    <location>
        <begin position="300"/>
        <end position="323"/>
    </location>
</feature>
<dbReference type="SUPFAM" id="SSF48726">
    <property type="entry name" value="Immunoglobulin"/>
    <property type="match status" value="3"/>
</dbReference>
<dbReference type="InterPro" id="IPR007110">
    <property type="entry name" value="Ig-like_dom"/>
</dbReference>
<feature type="domain" description="Ig-like" evidence="4">
    <location>
        <begin position="185"/>
        <end position="284"/>
    </location>
</feature>
<proteinExistence type="predicted"/>
<dbReference type="GeneTree" id="ENSGT00930000152871"/>
<keyword evidence="3" id="KW-0472">Membrane</keyword>
<sequence>MHCGDGVITSVRWFTSDSFILEYRGEQLKPHDISPHYSTVPNGKNKNDFSIILSPVETYHEGIFTCSINVRGKADIMKTIKLEVTEIVRVERGGRVTLPCKYRGDGNITVVKWFKSDSFIVEYRGEQLRPHDIAPHYSTDPNGKDKNDFSIILSPVEIRHEGNFTCWITVRGKVDVVKTIILEVTEVQVVIVERGGSATLPCMYHGDGNIFAVKWSKSHSVMVEYRGEPLKPYISAYDTNVPNGKDKNDFSIIIRPADIHHEGIFTCRINVKGKIDVVRTIKLEVPECSLNNLLQLIKNMGIAFGVVLSLLLLAALILFKLGYLSCPCFFSKSNDVQDCNEVRFILLILFLEVLKCNSSTPITVNFCISFIGLLKDALKIH</sequence>
<dbReference type="AlphaFoldDB" id="A0A8C4QJM4"/>
<dbReference type="Proteomes" id="UP000694388">
    <property type="component" value="Unplaced"/>
</dbReference>
<dbReference type="Pfam" id="PF07686">
    <property type="entry name" value="V-set"/>
    <property type="match status" value="2"/>
</dbReference>
<organism evidence="5 6">
    <name type="scientific">Eptatretus burgeri</name>
    <name type="common">Inshore hagfish</name>
    <dbReference type="NCBI Taxonomy" id="7764"/>
    <lineage>
        <taxon>Eukaryota</taxon>
        <taxon>Metazoa</taxon>
        <taxon>Chordata</taxon>
        <taxon>Craniata</taxon>
        <taxon>Vertebrata</taxon>
        <taxon>Cyclostomata</taxon>
        <taxon>Myxini</taxon>
        <taxon>Myxiniformes</taxon>
        <taxon>Myxinidae</taxon>
        <taxon>Eptatretinae</taxon>
        <taxon>Eptatretus</taxon>
    </lineage>
</organism>
<keyword evidence="3" id="KW-0812">Transmembrane</keyword>
<dbReference type="InterPro" id="IPR003599">
    <property type="entry name" value="Ig_sub"/>
</dbReference>
<keyword evidence="3" id="KW-1133">Transmembrane helix</keyword>
<dbReference type="CDD" id="cd00096">
    <property type="entry name" value="Ig"/>
    <property type="match status" value="1"/>
</dbReference>
<keyword evidence="1" id="KW-1015">Disulfide bond</keyword>
<dbReference type="Ensembl" id="ENSEBUT00000017077.1">
    <property type="protein sequence ID" value="ENSEBUP00000016501.1"/>
    <property type="gene ID" value="ENSEBUG00000010360.1"/>
</dbReference>
<reference evidence="5" key="2">
    <citation type="submission" date="2025-09" db="UniProtKB">
        <authorList>
            <consortium name="Ensembl"/>
        </authorList>
    </citation>
    <scope>IDENTIFICATION</scope>
</reference>
<protein>
    <recommendedName>
        <fullName evidence="4">Ig-like domain-containing protein</fullName>
    </recommendedName>
</protein>
<keyword evidence="2" id="KW-0325">Glycoprotein</keyword>
<evidence type="ECO:0000259" key="4">
    <source>
        <dbReference type="PROSITE" id="PS50835"/>
    </source>
</evidence>
<evidence type="ECO:0000313" key="5">
    <source>
        <dbReference type="Ensembl" id="ENSEBUP00000016501.1"/>
    </source>
</evidence>
<dbReference type="InterPro" id="IPR051755">
    <property type="entry name" value="Ig-like_CS_Receptor"/>
</dbReference>
<dbReference type="PROSITE" id="PS50835">
    <property type="entry name" value="IG_LIKE"/>
    <property type="match status" value="2"/>
</dbReference>
<evidence type="ECO:0000256" key="3">
    <source>
        <dbReference type="SAM" id="Phobius"/>
    </source>
</evidence>
<name>A0A8C4QJM4_EPTBU</name>
<evidence type="ECO:0000256" key="2">
    <source>
        <dbReference type="ARBA" id="ARBA00023180"/>
    </source>
</evidence>
<evidence type="ECO:0000313" key="6">
    <source>
        <dbReference type="Proteomes" id="UP000694388"/>
    </source>
</evidence>
<keyword evidence="6" id="KW-1185">Reference proteome</keyword>
<evidence type="ECO:0000256" key="1">
    <source>
        <dbReference type="ARBA" id="ARBA00023157"/>
    </source>
</evidence>
<dbReference type="InterPro" id="IPR013106">
    <property type="entry name" value="Ig_V-set"/>
</dbReference>
<dbReference type="Gene3D" id="2.60.40.10">
    <property type="entry name" value="Immunoglobulins"/>
    <property type="match status" value="3"/>
</dbReference>
<reference evidence="5" key="1">
    <citation type="submission" date="2025-08" db="UniProtKB">
        <authorList>
            <consortium name="Ensembl"/>
        </authorList>
    </citation>
    <scope>IDENTIFICATION</scope>
</reference>
<accession>A0A8C4QJM4</accession>